<evidence type="ECO:0000259" key="4">
    <source>
        <dbReference type="PROSITE" id="PS50800"/>
    </source>
</evidence>
<dbReference type="InterPro" id="IPR003034">
    <property type="entry name" value="SAP_dom"/>
</dbReference>
<dbReference type="GO" id="GO:0016973">
    <property type="term" value="P:poly(A)+ mRNA export from nucleus"/>
    <property type="evidence" value="ECO:0007669"/>
    <property type="project" value="TreeGrafter"/>
</dbReference>
<dbReference type="STRING" id="8078.ENSFHEP00000019938"/>
<dbReference type="Gene3D" id="1.10.720.30">
    <property type="entry name" value="SAP domain"/>
    <property type="match status" value="1"/>
</dbReference>
<evidence type="ECO:0000313" key="6">
    <source>
        <dbReference type="Proteomes" id="UP000265000"/>
    </source>
</evidence>
<dbReference type="Proteomes" id="UP000265000">
    <property type="component" value="Unplaced"/>
</dbReference>
<keyword evidence="1" id="KW-0597">Phosphoprotein</keyword>
<name>A0A3Q2Q0K6_FUNHE</name>
<feature type="region of interest" description="Disordered" evidence="3">
    <location>
        <begin position="39"/>
        <end position="60"/>
    </location>
</feature>
<dbReference type="FunFam" id="1.10.720.30:FF:000004">
    <property type="entry name" value="heterogeneous nuclear ribonucleoprotein U isoform X1"/>
    <property type="match status" value="1"/>
</dbReference>
<accession>A0A3Q2Q0K6</accession>
<evidence type="ECO:0000256" key="2">
    <source>
        <dbReference type="ARBA" id="ARBA00046328"/>
    </source>
</evidence>
<comment type="similarity">
    <text evidence="2">Belongs to the SAP domain-containing ribonucleoprotein family.</text>
</comment>
<feature type="domain" description="SAP" evidence="4">
    <location>
        <begin position="5"/>
        <end position="39"/>
    </location>
</feature>
<dbReference type="GeneTree" id="ENSGT00940000178461"/>
<reference evidence="5" key="1">
    <citation type="submission" date="2025-08" db="UniProtKB">
        <authorList>
            <consortium name="Ensembl"/>
        </authorList>
    </citation>
    <scope>IDENTIFICATION</scope>
</reference>
<dbReference type="GO" id="GO:0005634">
    <property type="term" value="C:nucleus"/>
    <property type="evidence" value="ECO:0007669"/>
    <property type="project" value="TreeGrafter"/>
</dbReference>
<reference evidence="5" key="2">
    <citation type="submission" date="2025-09" db="UniProtKB">
        <authorList>
            <consortium name="Ensembl"/>
        </authorList>
    </citation>
    <scope>IDENTIFICATION</scope>
</reference>
<dbReference type="SMART" id="SM00513">
    <property type="entry name" value="SAP"/>
    <property type="match status" value="1"/>
</dbReference>
<dbReference type="Pfam" id="PF02037">
    <property type="entry name" value="SAP"/>
    <property type="match status" value="1"/>
</dbReference>
<dbReference type="SUPFAM" id="SSF68906">
    <property type="entry name" value="SAP domain"/>
    <property type="match status" value="1"/>
</dbReference>
<dbReference type="InterPro" id="IPR036361">
    <property type="entry name" value="SAP_dom_sf"/>
</dbReference>
<dbReference type="PANTHER" id="PTHR46551">
    <property type="entry name" value="SAP DOMAIN-CONTAINING RIBONUCLEOPROTEIN"/>
    <property type="match status" value="1"/>
</dbReference>
<dbReference type="PANTHER" id="PTHR46551:SF1">
    <property type="entry name" value="SAP DOMAIN-CONTAINING RIBONUCLEOPROTEIN"/>
    <property type="match status" value="1"/>
</dbReference>
<sequence length="103" mass="12285">MSLDVKKLKVNELKEELQRRGLDTRGLKADLMERLKAALEAESEQDRDEEDAQEQEGKVLHREITETVRYPALYFRTFSTRSRWASRRTARRWRDAPFSPTCW</sequence>
<feature type="compositionally biased region" description="Acidic residues" evidence="3">
    <location>
        <begin position="41"/>
        <end position="54"/>
    </location>
</feature>
<dbReference type="AlphaFoldDB" id="A0A3Q2Q0K6"/>
<dbReference type="InterPro" id="IPR052240">
    <property type="entry name" value="SAP_domain_ribonucleoprotein"/>
</dbReference>
<evidence type="ECO:0000313" key="5">
    <source>
        <dbReference type="Ensembl" id="ENSFHEP00000019938.1"/>
    </source>
</evidence>
<proteinExistence type="inferred from homology"/>
<keyword evidence="6" id="KW-1185">Reference proteome</keyword>
<organism evidence="5 6">
    <name type="scientific">Fundulus heteroclitus</name>
    <name type="common">Killifish</name>
    <name type="synonym">Mummichog</name>
    <dbReference type="NCBI Taxonomy" id="8078"/>
    <lineage>
        <taxon>Eukaryota</taxon>
        <taxon>Metazoa</taxon>
        <taxon>Chordata</taxon>
        <taxon>Craniata</taxon>
        <taxon>Vertebrata</taxon>
        <taxon>Euteleostomi</taxon>
        <taxon>Actinopterygii</taxon>
        <taxon>Neopterygii</taxon>
        <taxon>Teleostei</taxon>
        <taxon>Neoteleostei</taxon>
        <taxon>Acanthomorphata</taxon>
        <taxon>Ovalentaria</taxon>
        <taxon>Atherinomorphae</taxon>
        <taxon>Cyprinodontiformes</taxon>
        <taxon>Fundulidae</taxon>
        <taxon>Fundulus</taxon>
    </lineage>
</organism>
<evidence type="ECO:0000256" key="1">
    <source>
        <dbReference type="ARBA" id="ARBA00022553"/>
    </source>
</evidence>
<dbReference type="Ensembl" id="ENSFHET00000029306.1">
    <property type="protein sequence ID" value="ENSFHEP00000019938.1"/>
    <property type="gene ID" value="ENSFHEG00000021851.1"/>
</dbReference>
<protein>
    <recommendedName>
        <fullName evidence="4">SAP domain-containing protein</fullName>
    </recommendedName>
</protein>
<evidence type="ECO:0000256" key="3">
    <source>
        <dbReference type="SAM" id="MobiDB-lite"/>
    </source>
</evidence>
<dbReference type="PROSITE" id="PS50800">
    <property type="entry name" value="SAP"/>
    <property type="match status" value="1"/>
</dbReference>